<gene>
    <name evidence="1" type="ORF">C7402_108214</name>
</gene>
<name>A0ABX5KLE8_9BURK</name>
<sequence length="35" mass="3816">MNHMNEVLVYHSPDCGASRNEGVEITAIDTEAGRV</sequence>
<organism evidence="1 2">
    <name type="scientific">Paraburkholderia unamae</name>
    <dbReference type="NCBI Taxonomy" id="219649"/>
    <lineage>
        <taxon>Bacteria</taxon>
        <taxon>Pseudomonadati</taxon>
        <taxon>Pseudomonadota</taxon>
        <taxon>Betaproteobacteria</taxon>
        <taxon>Burkholderiales</taxon>
        <taxon>Burkholderiaceae</taxon>
        <taxon>Paraburkholderia</taxon>
    </lineage>
</organism>
<dbReference type="EMBL" id="QEOB01000008">
    <property type="protein sequence ID" value="PVX82841.1"/>
    <property type="molecule type" value="Genomic_DNA"/>
</dbReference>
<evidence type="ECO:0000313" key="2">
    <source>
        <dbReference type="Proteomes" id="UP000245712"/>
    </source>
</evidence>
<proteinExistence type="predicted"/>
<comment type="caution">
    <text evidence="1">The sequence shown here is derived from an EMBL/GenBank/DDBJ whole genome shotgun (WGS) entry which is preliminary data.</text>
</comment>
<reference evidence="1 2" key="1">
    <citation type="submission" date="2018-05" db="EMBL/GenBank/DDBJ databases">
        <title>Genomic Encyclopedia of Type Strains, Phase IV (KMG-V): Genome sequencing to study the core and pangenomes of soil and plant-associated prokaryotes.</title>
        <authorList>
            <person name="Whitman W."/>
        </authorList>
    </citation>
    <scope>NUCLEOTIDE SEQUENCE [LARGE SCALE GENOMIC DNA]</scope>
    <source>
        <strain evidence="1 2">SCZa-39</strain>
    </source>
</reference>
<accession>A0ABX5KLE8</accession>
<evidence type="ECO:0000313" key="1">
    <source>
        <dbReference type="EMBL" id="PVX82841.1"/>
    </source>
</evidence>
<protein>
    <submittedName>
        <fullName evidence="1">Uncharacterized protein</fullName>
    </submittedName>
</protein>
<keyword evidence="2" id="KW-1185">Reference proteome</keyword>
<dbReference type="Proteomes" id="UP000245712">
    <property type="component" value="Unassembled WGS sequence"/>
</dbReference>